<gene>
    <name evidence="1" type="ORF">A2Z24_01025</name>
</gene>
<evidence type="ECO:0000313" key="2">
    <source>
        <dbReference type="Proteomes" id="UP000177588"/>
    </source>
</evidence>
<protein>
    <recommendedName>
        <fullName evidence="3">DUF429 domain-containing protein</fullName>
    </recommendedName>
</protein>
<name>A0A1G1WDD7_9BACT</name>
<organism evidence="1 2">
    <name type="scientific">Candidatus Woykebacteria bacterium RBG_16_44_10</name>
    <dbReference type="NCBI Taxonomy" id="1802597"/>
    <lineage>
        <taxon>Bacteria</taxon>
        <taxon>Candidatus Woykeibacteriota</taxon>
    </lineage>
</organism>
<comment type="caution">
    <text evidence="1">The sequence shown here is derived from an EMBL/GenBank/DDBJ whole genome shotgun (WGS) entry which is preliminary data.</text>
</comment>
<evidence type="ECO:0000313" key="1">
    <source>
        <dbReference type="EMBL" id="OGY25703.1"/>
    </source>
</evidence>
<dbReference type="AlphaFoldDB" id="A0A1G1WDD7"/>
<accession>A0A1G1WDD7</accession>
<proteinExistence type="predicted"/>
<sequence>MYFVGIDLGWKAKKTTGICILDEKLTIKSNRVVEGSKLLTSLKPYLSKTSMVAIDAPLTLGEGKGKLRLFEKFLLTKPFKRWQANPLPPSLLYKLSYHAQELVGKLEKKGFKLNQTLIEVFPLLLYRIMKKPLRGKLIREEENHNKLFAFYASYVAYLNFKEETFWIGWRDGKLFLPIYYYWKKEFRESFTKIWRRRHKLKYRLLLSNLRI</sequence>
<reference evidence="1 2" key="1">
    <citation type="journal article" date="2016" name="Nat. Commun.">
        <title>Thousands of microbial genomes shed light on interconnected biogeochemical processes in an aquifer system.</title>
        <authorList>
            <person name="Anantharaman K."/>
            <person name="Brown C.T."/>
            <person name="Hug L.A."/>
            <person name="Sharon I."/>
            <person name="Castelle C.J."/>
            <person name="Probst A.J."/>
            <person name="Thomas B.C."/>
            <person name="Singh A."/>
            <person name="Wilkins M.J."/>
            <person name="Karaoz U."/>
            <person name="Brodie E.L."/>
            <person name="Williams K.H."/>
            <person name="Hubbard S.S."/>
            <person name="Banfield J.F."/>
        </authorList>
    </citation>
    <scope>NUCLEOTIDE SEQUENCE [LARGE SCALE GENOMIC DNA]</scope>
</reference>
<dbReference type="EMBL" id="MHCT01000023">
    <property type="protein sequence ID" value="OGY25703.1"/>
    <property type="molecule type" value="Genomic_DNA"/>
</dbReference>
<evidence type="ECO:0008006" key="3">
    <source>
        <dbReference type="Google" id="ProtNLM"/>
    </source>
</evidence>
<dbReference type="STRING" id="1802597.A2Z24_01025"/>
<dbReference type="Proteomes" id="UP000177588">
    <property type="component" value="Unassembled WGS sequence"/>
</dbReference>